<dbReference type="InterPro" id="IPR051289">
    <property type="entry name" value="LAGLIDADG_Endonuclease"/>
</dbReference>
<dbReference type="EMBL" id="KX066185">
    <property type="protein sequence ID" value="APB96729.1"/>
    <property type="molecule type" value="Genomic_DNA"/>
</dbReference>
<dbReference type="InterPro" id="IPR004860">
    <property type="entry name" value="LAGLIDADG_dom"/>
</dbReference>
<keyword evidence="2" id="KW-0496">Mitochondrion</keyword>
<proteinExistence type="predicted"/>
<gene>
    <name evidence="2" type="primary">orf128</name>
</gene>
<dbReference type="GeneID" id="30513311"/>
<evidence type="ECO:0000313" key="2">
    <source>
        <dbReference type="EMBL" id="APB96729.1"/>
    </source>
</evidence>
<dbReference type="InterPro" id="IPR027434">
    <property type="entry name" value="Homing_endonucl"/>
</dbReference>
<geneLocation type="mitochondrion" evidence="2"/>
<organism evidence="2">
    <name type="scientific">Epichloe typhina</name>
    <name type="common">Mycoparasitic fungus</name>
    <name type="synonym">Sphaeria typhina</name>
    <dbReference type="NCBI Taxonomy" id="5113"/>
    <lineage>
        <taxon>Eukaryota</taxon>
        <taxon>Fungi</taxon>
        <taxon>Dikarya</taxon>
        <taxon>Ascomycota</taxon>
        <taxon>Pezizomycotina</taxon>
        <taxon>Sordariomycetes</taxon>
        <taxon>Hypocreomycetidae</taxon>
        <taxon>Hypocreales</taxon>
        <taxon>Clavicipitaceae</taxon>
        <taxon>Epichloe</taxon>
    </lineage>
</organism>
<feature type="domain" description="Homing endonuclease LAGLIDADG" evidence="1">
    <location>
        <begin position="35"/>
        <end position="128"/>
    </location>
</feature>
<dbReference type="AlphaFoldDB" id="A0A1J0CZX9"/>
<evidence type="ECO:0000259" key="1">
    <source>
        <dbReference type="Pfam" id="PF00961"/>
    </source>
</evidence>
<dbReference type="GO" id="GO:0005739">
    <property type="term" value="C:mitochondrion"/>
    <property type="evidence" value="ECO:0007669"/>
    <property type="project" value="UniProtKB-ARBA"/>
</dbReference>
<reference evidence="2" key="1">
    <citation type="journal article" date="2017" name="Mycologia">
        <title>Epichloe hybrida sp. nov., an emerging model system for investigating fungal allopolyploidy.</title>
        <authorList>
            <person name="Campbell M.A."/>
            <person name="Tapper B.A."/>
            <person name="Johnson R.D."/>
            <person name="Mace W."/>
            <person name="Ram A."/>
            <person name="Lukito Y."/>
            <person name="Dupont P.-Y."/>
            <person name="Johnson L.J."/>
            <person name="Scott D.B."/>
            <person name="Ganley A.R.D."/>
            <person name="Cox M.P."/>
        </authorList>
    </citation>
    <scope>NUCLEOTIDE SEQUENCE</scope>
    <source>
        <strain evidence="2">E8</strain>
    </source>
</reference>
<dbReference type="SUPFAM" id="SSF55608">
    <property type="entry name" value="Homing endonucleases"/>
    <property type="match status" value="1"/>
</dbReference>
<name>A0A1J0CZX9_EPITY</name>
<dbReference type="Pfam" id="PF00961">
    <property type="entry name" value="LAGLIDADG_1"/>
    <property type="match status" value="1"/>
</dbReference>
<dbReference type="RefSeq" id="YP_009327770.1">
    <property type="nucleotide sequence ID" value="NC_032063.1"/>
</dbReference>
<dbReference type="GO" id="GO:0004519">
    <property type="term" value="F:endonuclease activity"/>
    <property type="evidence" value="ECO:0007669"/>
    <property type="project" value="InterPro"/>
</dbReference>
<accession>A0A1J0CZX9</accession>
<dbReference type="Gene3D" id="3.10.28.10">
    <property type="entry name" value="Homing endonucleases"/>
    <property type="match status" value="1"/>
</dbReference>
<dbReference type="PANTHER" id="PTHR36181:SF4">
    <property type="entry name" value="LAGLIDADG ENDONUCLEASE"/>
    <property type="match status" value="1"/>
</dbReference>
<protein>
    <recommendedName>
        <fullName evidence="1">Homing endonuclease LAGLIDADG domain-containing protein</fullName>
    </recommendedName>
</protein>
<dbReference type="PANTHER" id="PTHR36181">
    <property type="entry name" value="INTRON-ENCODED ENDONUCLEASE AI3-RELATED"/>
    <property type="match status" value="1"/>
</dbReference>
<sequence length="128" mass="14629">MNNGLSDVLKNVFPNVIPAIKELNSNQAPVCPNWLVGFTSAEGSFFVNTYKTNTKVGIGIQLVFSITQHIRDEVLMRNLISNLDCGYIKKKIHFQFSWIDFVVTKFSDEKIIPFFRKNKVLGVKLQDF</sequence>